<dbReference type="InterPro" id="IPR002068">
    <property type="entry name" value="A-crystallin/Hsp20_dom"/>
</dbReference>
<feature type="domain" description="CS" evidence="4">
    <location>
        <begin position="64"/>
        <end position="172"/>
    </location>
</feature>
<dbReference type="OrthoDB" id="1431247at2759"/>
<dbReference type="Gene3D" id="2.60.40.790">
    <property type="match status" value="1"/>
</dbReference>
<evidence type="ECO:0000259" key="3">
    <source>
        <dbReference type="PROSITE" id="PS01031"/>
    </source>
</evidence>
<gene>
    <name evidence="5" type="ORF">SPAPADRAFT_50101</name>
</gene>
<dbReference type="InterPro" id="IPR008978">
    <property type="entry name" value="HSP20-like_chaperone"/>
</dbReference>
<name>G3ALE8_SPAPN</name>
<dbReference type="STRING" id="619300.G3ALE8"/>
<feature type="domain" description="SHSP" evidence="3">
    <location>
        <begin position="66"/>
        <end position="177"/>
    </location>
</feature>
<evidence type="ECO:0000313" key="6">
    <source>
        <dbReference type="Proteomes" id="UP000000709"/>
    </source>
</evidence>
<dbReference type="KEGG" id="spaa:SPAPADRAFT_50101"/>
<dbReference type="InParanoid" id="G3ALE8"/>
<dbReference type="EMBL" id="GL996501">
    <property type="protein sequence ID" value="EGW33191.1"/>
    <property type="molecule type" value="Genomic_DNA"/>
</dbReference>
<dbReference type="FunCoup" id="G3ALE8">
    <property type="interactions" value="1152"/>
</dbReference>
<evidence type="ECO:0000313" key="5">
    <source>
        <dbReference type="EMBL" id="EGW33191.1"/>
    </source>
</evidence>
<dbReference type="SUPFAM" id="SSF49764">
    <property type="entry name" value="HSP20-like chaperones"/>
    <property type="match status" value="1"/>
</dbReference>
<comment type="similarity">
    <text evidence="1 2">Belongs to the small heat shock protein (HSP20) family.</text>
</comment>
<evidence type="ECO:0000259" key="4">
    <source>
        <dbReference type="PROSITE" id="PS51203"/>
    </source>
</evidence>
<dbReference type="InterPro" id="IPR007052">
    <property type="entry name" value="CS_dom"/>
</dbReference>
<protein>
    <submittedName>
        <fullName evidence="5">Uncharacterized protein</fullName>
    </submittedName>
</protein>
<dbReference type="eggNOG" id="ENOG502RQBX">
    <property type="taxonomic scope" value="Eukaryota"/>
</dbReference>
<dbReference type="OMA" id="HSARTYH"/>
<evidence type="ECO:0000256" key="1">
    <source>
        <dbReference type="PROSITE-ProRule" id="PRU00285"/>
    </source>
</evidence>
<evidence type="ECO:0000256" key="2">
    <source>
        <dbReference type="RuleBase" id="RU003616"/>
    </source>
</evidence>
<dbReference type="GeneID" id="18871404"/>
<reference evidence="5 6" key="1">
    <citation type="journal article" date="2011" name="Proc. Natl. Acad. Sci. U.S.A.">
        <title>Comparative genomics of xylose-fermenting fungi for enhanced biofuel production.</title>
        <authorList>
            <person name="Wohlbach D.J."/>
            <person name="Kuo A."/>
            <person name="Sato T.K."/>
            <person name="Potts K.M."/>
            <person name="Salamov A.A."/>
            <person name="LaButti K.M."/>
            <person name="Sun H."/>
            <person name="Clum A."/>
            <person name="Pangilinan J.L."/>
            <person name="Lindquist E.A."/>
            <person name="Lucas S."/>
            <person name="Lapidus A."/>
            <person name="Jin M."/>
            <person name="Gunawan C."/>
            <person name="Balan V."/>
            <person name="Dale B.E."/>
            <person name="Jeffries T.W."/>
            <person name="Zinkel R."/>
            <person name="Barry K.W."/>
            <person name="Grigoriev I.V."/>
            <person name="Gasch A.P."/>
        </authorList>
    </citation>
    <scope>NUCLEOTIDE SEQUENCE [LARGE SCALE GENOMIC DNA]</scope>
    <source>
        <strain evidence="6">NRRL Y-27907 / 11-Y1</strain>
    </source>
</reference>
<dbReference type="Pfam" id="PF00011">
    <property type="entry name" value="HSP20"/>
    <property type="match status" value="1"/>
</dbReference>
<proteinExistence type="inferred from homology"/>
<dbReference type="CDD" id="cd00298">
    <property type="entry name" value="ACD_sHsps_p23-like"/>
    <property type="match status" value="1"/>
</dbReference>
<dbReference type="RefSeq" id="XP_007374706.1">
    <property type="nucleotide sequence ID" value="XM_007374644.1"/>
</dbReference>
<dbReference type="AlphaFoldDB" id="G3ALE8"/>
<accession>G3ALE8</accession>
<dbReference type="PROSITE" id="PS51203">
    <property type="entry name" value="CS"/>
    <property type="match status" value="1"/>
</dbReference>
<dbReference type="HOGENOM" id="CLU_114640_0_0_1"/>
<sequence>MFSRFFDDDFDDFFFRPRRYTTQKPADYNPRQITQGDDISLTPWGGQSTLSRDFNDSFWRNFNAGKYFVGFDEDLKTTEEKDKYLVTFTQPEGKLNPEDVKIDFHKKQNELVISISHEEKDENRSTSRSFVSSRIFAKPINPDDIKADITGGSIKLVLPKVEPDKEEKPNVVSVKVNKL</sequence>
<organism evidence="6">
    <name type="scientific">Spathaspora passalidarum (strain NRRL Y-27907 / 11-Y1)</name>
    <dbReference type="NCBI Taxonomy" id="619300"/>
    <lineage>
        <taxon>Eukaryota</taxon>
        <taxon>Fungi</taxon>
        <taxon>Dikarya</taxon>
        <taxon>Ascomycota</taxon>
        <taxon>Saccharomycotina</taxon>
        <taxon>Pichiomycetes</taxon>
        <taxon>Debaryomycetaceae</taxon>
        <taxon>Spathaspora</taxon>
    </lineage>
</organism>
<dbReference type="PROSITE" id="PS01031">
    <property type="entry name" value="SHSP"/>
    <property type="match status" value="1"/>
</dbReference>
<keyword evidence="6" id="KW-1185">Reference proteome</keyword>
<dbReference type="Proteomes" id="UP000000709">
    <property type="component" value="Unassembled WGS sequence"/>
</dbReference>